<accession>A0A2N8KUQ7</accession>
<dbReference type="Proteomes" id="UP000235916">
    <property type="component" value="Unassembled WGS sequence"/>
</dbReference>
<protein>
    <submittedName>
        <fullName evidence="9">Methyl-accepting chemotaxis protein</fullName>
    </submittedName>
</protein>
<proteinExistence type="inferred from homology"/>
<feature type="region of interest" description="Disordered" evidence="5">
    <location>
        <begin position="1"/>
        <end position="27"/>
    </location>
</feature>
<feature type="domain" description="Methyl-accepting transducer" evidence="7">
    <location>
        <begin position="418"/>
        <end position="647"/>
    </location>
</feature>
<keyword evidence="2" id="KW-0488">Methylation</keyword>
<dbReference type="Pfam" id="PF17201">
    <property type="entry name" value="Cache_3-Cache_2"/>
    <property type="match status" value="1"/>
</dbReference>
<evidence type="ECO:0000259" key="7">
    <source>
        <dbReference type="PROSITE" id="PS50111"/>
    </source>
</evidence>
<dbReference type="GO" id="GO:0004888">
    <property type="term" value="F:transmembrane signaling receptor activity"/>
    <property type="evidence" value="ECO:0007669"/>
    <property type="project" value="InterPro"/>
</dbReference>
<dbReference type="CDD" id="cd11386">
    <property type="entry name" value="MCP_signal"/>
    <property type="match status" value="1"/>
</dbReference>
<dbReference type="InterPro" id="IPR051310">
    <property type="entry name" value="MCP_chemotaxis"/>
</dbReference>
<dbReference type="GO" id="GO:0006935">
    <property type="term" value="P:chemotaxis"/>
    <property type="evidence" value="ECO:0007669"/>
    <property type="project" value="InterPro"/>
</dbReference>
<dbReference type="InterPro" id="IPR004089">
    <property type="entry name" value="MCPsignal_dom"/>
</dbReference>
<comment type="caution">
    <text evidence="9">The sequence shown here is derived from an EMBL/GenBank/DDBJ whole genome shotgun (WGS) entry which is preliminary data.</text>
</comment>
<dbReference type="Pfam" id="PF00015">
    <property type="entry name" value="MCPsignal"/>
    <property type="match status" value="1"/>
</dbReference>
<dbReference type="InterPro" id="IPR029151">
    <property type="entry name" value="Sensor-like_sf"/>
</dbReference>
<dbReference type="PANTHER" id="PTHR43531">
    <property type="entry name" value="PROTEIN ICFG"/>
    <property type="match status" value="1"/>
</dbReference>
<dbReference type="Pfam" id="PF00672">
    <property type="entry name" value="HAMP"/>
    <property type="match status" value="1"/>
</dbReference>
<feature type="transmembrane region" description="Helical" evidence="6">
    <location>
        <begin position="340"/>
        <end position="359"/>
    </location>
</feature>
<dbReference type="GO" id="GO:0005886">
    <property type="term" value="C:plasma membrane"/>
    <property type="evidence" value="ECO:0007669"/>
    <property type="project" value="TreeGrafter"/>
</dbReference>
<feature type="transmembrane region" description="Helical" evidence="6">
    <location>
        <begin position="36"/>
        <end position="57"/>
    </location>
</feature>
<evidence type="ECO:0000259" key="8">
    <source>
        <dbReference type="PROSITE" id="PS50885"/>
    </source>
</evidence>
<gene>
    <name evidence="9" type="ORF">C1O66_06385</name>
</gene>
<keyword evidence="6" id="KW-0812">Transmembrane</keyword>
<dbReference type="SMART" id="SM00304">
    <property type="entry name" value="HAMP"/>
    <property type="match status" value="1"/>
</dbReference>
<dbReference type="PROSITE" id="PS50111">
    <property type="entry name" value="CHEMOTAXIS_TRANSDUC_2"/>
    <property type="match status" value="1"/>
</dbReference>
<sequence>MFASPAVAVSSSTQRSTQATPAAQRAGRPSSLARRVAWIGGLGVALLIGLTTLGLSLQSNGVERERAAALATSEAASVARMADAFDNSARLMVERFYNTFASEFQGSFSLSADGRDLQFEQTRLAGNFEAVDRFSRNSGGAATIFMRQGDDFLRISTSLKKENGERAVGTLLGSNHPAYATLMQGQPYVGRAVLFGRPFMNHYQPVKDAAGRVVGILFVGFDTSEFQRSLEQMTREVKLFETGGLYLVDPTGAKGQPLLRAHPSQAGKPVAELSPEADRFLQEMFKKPAGFAGPAPALLNPKQKDTWLVGQRSEATGWWVLAEVSDAEALREHWRVQRHLWLTLGLASLVLAAGLYGLLRRWVGQPLAALNAAVLRVAEGDLSQPVQTLRHDDLGLLAGNVERMRLQLARTIGSVRLATDGISTASSQVAAGSQDLSSRTESGASSLQQIASSVEQLTVAVTQTAESAGVASDLALSANAAAQQGGEVMEQLVQTMDGISRASGKISEVIGTIDAIAFQTNILALNAAVEAARAGEQGRGFAVVAKEVRSLAQHCAESAREIKGLISGSSERVDAGLKLVQTAGRSMGEIVHSIGRVSTAVAEINEATREQGAGLGQVNSAITDLDASTQQNAALVEESAAAAESLHAQAQTLVDLVRGFHLLQAQAAALRP</sequence>
<evidence type="ECO:0000313" key="9">
    <source>
        <dbReference type="EMBL" id="PND37197.1"/>
    </source>
</evidence>
<dbReference type="RefSeq" id="WP_102767114.1">
    <property type="nucleotide sequence ID" value="NZ_POSP01000003.1"/>
</dbReference>
<evidence type="ECO:0000256" key="6">
    <source>
        <dbReference type="SAM" id="Phobius"/>
    </source>
</evidence>
<keyword evidence="6" id="KW-0472">Membrane</keyword>
<evidence type="ECO:0000256" key="4">
    <source>
        <dbReference type="PROSITE-ProRule" id="PRU00284"/>
    </source>
</evidence>
<dbReference type="EMBL" id="POSP01000003">
    <property type="protein sequence ID" value="PND37197.1"/>
    <property type="molecule type" value="Genomic_DNA"/>
</dbReference>
<comment type="subcellular location">
    <subcellularLocation>
        <location evidence="1">Membrane</location>
    </subcellularLocation>
</comment>
<organism evidence="9 10">
    <name type="scientific">Kinneretia aquatilis</name>
    <dbReference type="NCBI Taxonomy" id="2070761"/>
    <lineage>
        <taxon>Bacteria</taxon>
        <taxon>Pseudomonadati</taxon>
        <taxon>Pseudomonadota</taxon>
        <taxon>Betaproteobacteria</taxon>
        <taxon>Burkholderiales</taxon>
        <taxon>Sphaerotilaceae</taxon>
        <taxon>Roseateles</taxon>
    </lineage>
</organism>
<dbReference type="OrthoDB" id="9763018at2"/>
<dbReference type="PRINTS" id="PR00260">
    <property type="entry name" value="CHEMTRNSDUCR"/>
</dbReference>
<dbReference type="SUPFAM" id="SSF103190">
    <property type="entry name" value="Sensory domain-like"/>
    <property type="match status" value="1"/>
</dbReference>
<dbReference type="SMART" id="SM00283">
    <property type="entry name" value="MA"/>
    <property type="match status" value="1"/>
</dbReference>
<reference evidence="9 10" key="1">
    <citation type="submission" date="2018-01" db="EMBL/GenBank/DDBJ databases">
        <title>Draft genome sequence of Paucibacter aquatile CR182 isolated from freshwater of the Nakdong River.</title>
        <authorList>
            <person name="Choi A."/>
            <person name="Chung E.J."/>
        </authorList>
    </citation>
    <scope>NUCLEOTIDE SEQUENCE [LARGE SCALE GENOMIC DNA]</scope>
    <source>
        <strain evidence="9 10">CR182</strain>
    </source>
</reference>
<dbReference type="Gene3D" id="1.10.287.950">
    <property type="entry name" value="Methyl-accepting chemotaxis protein"/>
    <property type="match status" value="1"/>
</dbReference>
<feature type="domain" description="HAMP" evidence="8">
    <location>
        <begin position="361"/>
        <end position="413"/>
    </location>
</feature>
<dbReference type="InterPro" id="IPR004090">
    <property type="entry name" value="Chemotax_Me-accpt_rcpt"/>
</dbReference>
<comment type="similarity">
    <text evidence="3">Belongs to the methyl-accepting chemotaxis (MCP) protein family.</text>
</comment>
<dbReference type="PANTHER" id="PTHR43531:SF14">
    <property type="entry name" value="METHYL-ACCEPTING CHEMOTAXIS PROTEIN I-RELATED"/>
    <property type="match status" value="1"/>
</dbReference>
<evidence type="ECO:0000256" key="1">
    <source>
        <dbReference type="ARBA" id="ARBA00004370"/>
    </source>
</evidence>
<keyword evidence="4" id="KW-0807">Transducer</keyword>
<dbReference type="PROSITE" id="PS50885">
    <property type="entry name" value="HAMP"/>
    <property type="match status" value="1"/>
</dbReference>
<keyword evidence="10" id="KW-1185">Reference proteome</keyword>
<dbReference type="AlphaFoldDB" id="A0A2N8KUQ7"/>
<dbReference type="InterPro" id="IPR003660">
    <property type="entry name" value="HAMP_dom"/>
</dbReference>
<dbReference type="CDD" id="cd06225">
    <property type="entry name" value="HAMP"/>
    <property type="match status" value="1"/>
</dbReference>
<evidence type="ECO:0000313" key="10">
    <source>
        <dbReference type="Proteomes" id="UP000235916"/>
    </source>
</evidence>
<dbReference type="FunFam" id="1.10.287.950:FF:000001">
    <property type="entry name" value="Methyl-accepting chemotaxis sensory transducer"/>
    <property type="match status" value="1"/>
</dbReference>
<name>A0A2N8KUQ7_9BURK</name>
<evidence type="ECO:0000256" key="2">
    <source>
        <dbReference type="ARBA" id="ARBA00022481"/>
    </source>
</evidence>
<evidence type="ECO:0000256" key="3">
    <source>
        <dbReference type="ARBA" id="ARBA00029447"/>
    </source>
</evidence>
<dbReference type="InterPro" id="IPR033462">
    <property type="entry name" value="Cache_3-Cache_2"/>
</dbReference>
<feature type="compositionally biased region" description="Polar residues" evidence="5">
    <location>
        <begin position="9"/>
        <end position="21"/>
    </location>
</feature>
<evidence type="ECO:0000256" key="5">
    <source>
        <dbReference type="SAM" id="MobiDB-lite"/>
    </source>
</evidence>
<keyword evidence="6" id="KW-1133">Transmembrane helix</keyword>
<dbReference type="CDD" id="cd18774">
    <property type="entry name" value="PDC2_HK_sensor"/>
    <property type="match status" value="1"/>
</dbReference>
<dbReference type="SUPFAM" id="SSF58104">
    <property type="entry name" value="Methyl-accepting chemotaxis protein (MCP) signaling domain"/>
    <property type="match status" value="1"/>
</dbReference>
<dbReference type="GO" id="GO:0007165">
    <property type="term" value="P:signal transduction"/>
    <property type="evidence" value="ECO:0007669"/>
    <property type="project" value="UniProtKB-KW"/>
</dbReference>